<evidence type="ECO:0000313" key="2">
    <source>
        <dbReference type="Proteomes" id="UP001597342"/>
    </source>
</evidence>
<accession>A0ABW4XUL4</accession>
<sequence length="280" mass="31929">MKPLYIIFSFILLVFASCTDVIEVDVPEAPPRLTIEASLDWERGTNGNNQTILLSTSTPYFAEQKIAPVLGASVRVTNEDSGAEFVFEDQNNGQYTATDFIPVIGDSYALEVIYNDERYTATETMVPVSDIVDVYQSTEDGEDEDALEVNVTFQDPPDIENYYFLRFKSEVDAFPELYYIKDEFIDGNEFTIYYEKTEDEDDDIGEFQPGERVAIDFYGISKQYHDYLRLLVDQYEFAGNPFSPTPVPLVGNCVNVDNPENIAYGYFRVTETIQTSYTFE</sequence>
<comment type="caution">
    <text evidence="1">The sequence shown here is derived from an EMBL/GenBank/DDBJ whole genome shotgun (WGS) entry which is preliminary data.</text>
</comment>
<dbReference type="EMBL" id="JBHUHU010000001">
    <property type="protein sequence ID" value="MFD2098201.1"/>
    <property type="molecule type" value="Genomic_DNA"/>
</dbReference>
<protein>
    <submittedName>
        <fullName evidence="1">DUF4249 domain-containing protein</fullName>
    </submittedName>
</protein>
<dbReference type="InterPro" id="IPR025345">
    <property type="entry name" value="DUF4249"/>
</dbReference>
<dbReference type="PROSITE" id="PS51257">
    <property type="entry name" value="PROKAR_LIPOPROTEIN"/>
    <property type="match status" value="1"/>
</dbReference>
<dbReference type="Pfam" id="PF14054">
    <property type="entry name" value="DUF4249"/>
    <property type="match status" value="1"/>
</dbReference>
<dbReference type="Proteomes" id="UP001597342">
    <property type="component" value="Unassembled WGS sequence"/>
</dbReference>
<keyword evidence="2" id="KW-1185">Reference proteome</keyword>
<proteinExistence type="predicted"/>
<evidence type="ECO:0000313" key="1">
    <source>
        <dbReference type="EMBL" id="MFD2098201.1"/>
    </source>
</evidence>
<dbReference type="RefSeq" id="WP_379828945.1">
    <property type="nucleotide sequence ID" value="NZ_JBHUHU010000001.1"/>
</dbReference>
<reference evidence="2" key="1">
    <citation type="journal article" date="2019" name="Int. J. Syst. Evol. Microbiol.">
        <title>The Global Catalogue of Microorganisms (GCM) 10K type strain sequencing project: providing services to taxonomists for standard genome sequencing and annotation.</title>
        <authorList>
            <consortium name="The Broad Institute Genomics Platform"/>
            <consortium name="The Broad Institute Genome Sequencing Center for Infectious Disease"/>
            <person name="Wu L."/>
            <person name="Ma J."/>
        </authorList>
    </citation>
    <scope>NUCLEOTIDE SEQUENCE [LARGE SCALE GENOMIC DNA]</scope>
    <source>
        <strain evidence="2">JCM 3389</strain>
    </source>
</reference>
<name>A0ABW4XUL4_9FLAO</name>
<organism evidence="1 2">
    <name type="scientific">Flagellimonas iocasae</name>
    <dbReference type="NCBI Taxonomy" id="2055905"/>
    <lineage>
        <taxon>Bacteria</taxon>
        <taxon>Pseudomonadati</taxon>
        <taxon>Bacteroidota</taxon>
        <taxon>Flavobacteriia</taxon>
        <taxon>Flavobacteriales</taxon>
        <taxon>Flavobacteriaceae</taxon>
        <taxon>Flagellimonas</taxon>
    </lineage>
</organism>
<gene>
    <name evidence="1" type="ORF">ACFSJE_00355</name>
</gene>